<evidence type="ECO:0000256" key="8">
    <source>
        <dbReference type="ARBA" id="ARBA00023228"/>
    </source>
</evidence>
<evidence type="ECO:0000256" key="11">
    <source>
        <dbReference type="ARBA" id="ARBA00046593"/>
    </source>
</evidence>
<evidence type="ECO:0000256" key="9">
    <source>
        <dbReference type="ARBA" id="ARBA00035284"/>
    </source>
</evidence>
<comment type="subunit">
    <text evidence="11">Interacts with BRI3BP. Interacts with MGAT1 and IFITM3.</text>
</comment>
<feature type="compositionally biased region" description="Low complexity" evidence="12">
    <location>
        <begin position="34"/>
        <end position="54"/>
    </location>
</feature>
<protein>
    <recommendedName>
        <fullName evidence="9">Membrane protein BRI3</fullName>
    </recommendedName>
    <alternativeName>
        <fullName evidence="10">Brain protein I3</fullName>
    </alternativeName>
</protein>
<comment type="subcellular location">
    <subcellularLocation>
        <location evidence="2">Cytoplasm</location>
        <location evidence="2">Perinuclear region</location>
    </subcellularLocation>
    <subcellularLocation>
        <location evidence="1">Lysosome membrane</location>
        <topology evidence="1">Multi-pass membrane protein</topology>
    </subcellularLocation>
</comment>
<evidence type="ECO:0000256" key="3">
    <source>
        <dbReference type="ARBA" id="ARBA00008090"/>
    </source>
</evidence>
<name>R7ULU3_CAPTE</name>
<dbReference type="InterPro" id="IPR019317">
    <property type="entry name" value="BRI3"/>
</dbReference>
<dbReference type="EnsemblMetazoa" id="CapteT228746">
    <property type="protein sequence ID" value="CapteP228746"/>
    <property type="gene ID" value="CapteG228746"/>
</dbReference>
<evidence type="ECO:0000313" key="16">
    <source>
        <dbReference type="Proteomes" id="UP000014760"/>
    </source>
</evidence>
<evidence type="ECO:0000256" key="4">
    <source>
        <dbReference type="ARBA" id="ARBA00022490"/>
    </source>
</evidence>
<dbReference type="EMBL" id="AMQN01007163">
    <property type="status" value="NOT_ANNOTATED_CDS"/>
    <property type="molecule type" value="Genomic_DNA"/>
</dbReference>
<dbReference type="EMBL" id="KB300095">
    <property type="protein sequence ID" value="ELU07180.1"/>
    <property type="molecule type" value="Genomic_DNA"/>
</dbReference>
<evidence type="ECO:0000256" key="2">
    <source>
        <dbReference type="ARBA" id="ARBA00004556"/>
    </source>
</evidence>
<keyword evidence="16" id="KW-1185">Reference proteome</keyword>
<sequence>MSETPANNPEPSKQVPEEQHQYNEPPPPYPGLQPEPGAAAATAPYPTYPQGYPQPMDPKQYPPMNLGTAPAPGQEHSVTVVHHYPTDTQPQPTGTQQVVVVQAGNCPECRIGTIIEDFTCMGIFMGIFFFPCGLLCCLALRQRRCSHCGAFF</sequence>
<reference evidence="14 16" key="2">
    <citation type="journal article" date="2013" name="Nature">
        <title>Insights into bilaterian evolution from three spiralian genomes.</title>
        <authorList>
            <person name="Simakov O."/>
            <person name="Marletaz F."/>
            <person name="Cho S.J."/>
            <person name="Edsinger-Gonzales E."/>
            <person name="Havlak P."/>
            <person name="Hellsten U."/>
            <person name="Kuo D.H."/>
            <person name="Larsson T."/>
            <person name="Lv J."/>
            <person name="Arendt D."/>
            <person name="Savage R."/>
            <person name="Osoegawa K."/>
            <person name="de Jong P."/>
            <person name="Grimwood J."/>
            <person name="Chapman J.A."/>
            <person name="Shapiro H."/>
            <person name="Aerts A."/>
            <person name="Otillar R.P."/>
            <person name="Terry A.Y."/>
            <person name="Boore J.L."/>
            <person name="Grigoriev I.V."/>
            <person name="Lindberg D.R."/>
            <person name="Seaver E.C."/>
            <person name="Weisblat D.A."/>
            <person name="Putnam N.H."/>
            <person name="Rokhsar D.S."/>
        </authorList>
    </citation>
    <scope>NUCLEOTIDE SEQUENCE</scope>
    <source>
        <strain evidence="14 16">I ESC-2004</strain>
    </source>
</reference>
<evidence type="ECO:0000256" key="6">
    <source>
        <dbReference type="ARBA" id="ARBA00022989"/>
    </source>
</evidence>
<dbReference type="GO" id="GO:0048471">
    <property type="term" value="C:perinuclear region of cytoplasm"/>
    <property type="evidence" value="ECO:0007669"/>
    <property type="project" value="UniProtKB-SubCell"/>
</dbReference>
<organism evidence="14">
    <name type="scientific">Capitella teleta</name>
    <name type="common">Polychaete worm</name>
    <dbReference type="NCBI Taxonomy" id="283909"/>
    <lineage>
        <taxon>Eukaryota</taxon>
        <taxon>Metazoa</taxon>
        <taxon>Spiralia</taxon>
        <taxon>Lophotrochozoa</taxon>
        <taxon>Annelida</taxon>
        <taxon>Polychaeta</taxon>
        <taxon>Sedentaria</taxon>
        <taxon>Scolecida</taxon>
        <taxon>Capitellidae</taxon>
        <taxon>Capitella</taxon>
    </lineage>
</organism>
<dbReference type="Proteomes" id="UP000014760">
    <property type="component" value="Unassembled WGS sequence"/>
</dbReference>
<keyword evidence="8" id="KW-0458">Lysosome</keyword>
<reference evidence="15" key="3">
    <citation type="submission" date="2015-06" db="UniProtKB">
        <authorList>
            <consortium name="EnsemblMetazoa"/>
        </authorList>
    </citation>
    <scope>IDENTIFICATION</scope>
</reference>
<feature type="transmembrane region" description="Helical" evidence="13">
    <location>
        <begin position="121"/>
        <end position="140"/>
    </location>
</feature>
<dbReference type="PANTHER" id="PTHR13551:SF1">
    <property type="entry name" value="MEMBRANE PROTEIN BRI3"/>
    <property type="match status" value="1"/>
</dbReference>
<dbReference type="OMA" id="PQHNYPN"/>
<feature type="compositionally biased region" description="Polar residues" evidence="12">
    <location>
        <begin position="1"/>
        <end position="11"/>
    </location>
</feature>
<proteinExistence type="inferred from homology"/>
<evidence type="ECO:0000256" key="7">
    <source>
        <dbReference type="ARBA" id="ARBA00023136"/>
    </source>
</evidence>
<dbReference type="PANTHER" id="PTHR13551">
    <property type="entry name" value="BRAIN PROTEIN I3"/>
    <property type="match status" value="1"/>
</dbReference>
<keyword evidence="6 13" id="KW-1133">Transmembrane helix</keyword>
<dbReference type="HOGENOM" id="CLU_138141_0_0_1"/>
<evidence type="ECO:0000256" key="12">
    <source>
        <dbReference type="SAM" id="MobiDB-lite"/>
    </source>
</evidence>
<feature type="compositionally biased region" description="Pro residues" evidence="12">
    <location>
        <begin position="24"/>
        <end position="33"/>
    </location>
</feature>
<keyword evidence="7 13" id="KW-0472">Membrane</keyword>
<evidence type="ECO:0000256" key="5">
    <source>
        <dbReference type="ARBA" id="ARBA00022692"/>
    </source>
</evidence>
<comment type="similarity">
    <text evidence="3">Belongs to the BRI3 family.</text>
</comment>
<evidence type="ECO:0000313" key="15">
    <source>
        <dbReference type="EnsemblMetazoa" id="CapteP228746"/>
    </source>
</evidence>
<accession>R7ULU3</accession>
<evidence type="ECO:0000313" key="14">
    <source>
        <dbReference type="EMBL" id="ELU07180.1"/>
    </source>
</evidence>
<feature type="region of interest" description="Disordered" evidence="12">
    <location>
        <begin position="1"/>
        <end position="75"/>
    </location>
</feature>
<dbReference type="Pfam" id="PF10164">
    <property type="entry name" value="BRI3"/>
    <property type="match status" value="1"/>
</dbReference>
<keyword evidence="5 13" id="KW-0812">Transmembrane</keyword>
<reference evidence="16" key="1">
    <citation type="submission" date="2012-12" db="EMBL/GenBank/DDBJ databases">
        <authorList>
            <person name="Hellsten U."/>
            <person name="Grimwood J."/>
            <person name="Chapman J.A."/>
            <person name="Shapiro H."/>
            <person name="Aerts A."/>
            <person name="Otillar R.P."/>
            <person name="Terry A.Y."/>
            <person name="Boore J.L."/>
            <person name="Simakov O."/>
            <person name="Marletaz F."/>
            <person name="Cho S.-J."/>
            <person name="Edsinger-Gonzales E."/>
            <person name="Havlak P."/>
            <person name="Kuo D.-H."/>
            <person name="Larsson T."/>
            <person name="Lv J."/>
            <person name="Arendt D."/>
            <person name="Savage R."/>
            <person name="Osoegawa K."/>
            <person name="de Jong P."/>
            <person name="Lindberg D.R."/>
            <person name="Seaver E.C."/>
            <person name="Weisblat D.A."/>
            <person name="Putnam N.H."/>
            <person name="Grigoriev I.V."/>
            <person name="Rokhsar D.S."/>
        </authorList>
    </citation>
    <scope>NUCLEOTIDE SEQUENCE</scope>
    <source>
        <strain evidence="16">I ESC-2004</strain>
    </source>
</reference>
<evidence type="ECO:0000256" key="13">
    <source>
        <dbReference type="SAM" id="Phobius"/>
    </source>
</evidence>
<keyword evidence="4" id="KW-0963">Cytoplasm</keyword>
<evidence type="ECO:0000256" key="10">
    <source>
        <dbReference type="ARBA" id="ARBA00035449"/>
    </source>
</evidence>
<dbReference type="GO" id="GO:0005765">
    <property type="term" value="C:lysosomal membrane"/>
    <property type="evidence" value="ECO:0007669"/>
    <property type="project" value="UniProtKB-SubCell"/>
</dbReference>
<gene>
    <name evidence="14" type="ORF">CAPTEDRAFT_228746</name>
</gene>
<dbReference type="AlphaFoldDB" id="R7ULU3"/>
<evidence type="ECO:0000256" key="1">
    <source>
        <dbReference type="ARBA" id="ARBA00004155"/>
    </source>
</evidence>